<dbReference type="RefSeq" id="WP_224528633.1">
    <property type="nucleotide sequence ID" value="NZ_JAIUJR010000005.1"/>
</dbReference>
<sequence>MSNKTTLIEMFEGFQTTPPLWHNDEIYGINQFEPKKTNKQFFTDIPNLNLRLGNWVEKFVSFQLKASPEAQILAENSQIKVNNETIGELDLLFYFNHEPLHMEVVYKFYLFDNKIVNDNYLDKWIGPNRKDTLVFKLKKLKEKQLPLLYHDGTIRLLNTLNVNRDDISQHTCFKAQLFLPYGQNISDIGPINNNCIIGEYLNFDDLNKLRDFYFYIPSKLDWLCNPKIEVEWKSFEDIKHPIDNLISKYRSPLCWVKTPEKELKKIFVTWW</sequence>
<keyword evidence="2" id="KW-1185">Reference proteome</keyword>
<gene>
    <name evidence="1" type="ORF">LBU54_09305</name>
</gene>
<comment type="caution">
    <text evidence="1">The sequence shown here is derived from an EMBL/GenBank/DDBJ whole genome shotgun (WGS) entry which is preliminary data.</text>
</comment>
<dbReference type="Pfam" id="PF08907">
    <property type="entry name" value="DUF1853"/>
    <property type="match status" value="1"/>
</dbReference>
<evidence type="ECO:0000313" key="2">
    <source>
        <dbReference type="Proteomes" id="UP001198901"/>
    </source>
</evidence>
<evidence type="ECO:0000313" key="1">
    <source>
        <dbReference type="EMBL" id="MCA0132780.1"/>
    </source>
</evidence>
<accession>A0ABS7XSN0</accession>
<dbReference type="InterPro" id="IPR015003">
    <property type="entry name" value="DUF1853"/>
</dbReference>
<dbReference type="Proteomes" id="UP001198901">
    <property type="component" value="Unassembled WGS sequence"/>
</dbReference>
<proteinExistence type="predicted"/>
<dbReference type="EMBL" id="JAIUJR010000005">
    <property type="protein sequence ID" value="MCA0132780.1"/>
    <property type="molecule type" value="Genomic_DNA"/>
</dbReference>
<organism evidence="1 2">
    <name type="scientific">Winogradskyella alexanderae</name>
    <dbReference type="NCBI Taxonomy" id="2877123"/>
    <lineage>
        <taxon>Bacteria</taxon>
        <taxon>Pseudomonadati</taxon>
        <taxon>Bacteroidota</taxon>
        <taxon>Flavobacteriia</taxon>
        <taxon>Flavobacteriales</taxon>
        <taxon>Flavobacteriaceae</taxon>
        <taxon>Winogradskyella</taxon>
    </lineage>
</organism>
<reference evidence="2" key="1">
    <citation type="submission" date="2023-07" db="EMBL/GenBank/DDBJ databases">
        <authorList>
            <person name="Yue Y."/>
        </authorList>
    </citation>
    <scope>NUCLEOTIDE SEQUENCE [LARGE SCALE GENOMIC DNA]</scope>
    <source>
        <strain evidence="2">D23</strain>
    </source>
</reference>
<protein>
    <submittedName>
        <fullName evidence="1">DUF1853 family protein</fullName>
    </submittedName>
</protein>
<name>A0ABS7XSN0_9FLAO</name>